<dbReference type="Pfam" id="PF08530">
    <property type="entry name" value="PepX_C"/>
    <property type="match status" value="1"/>
</dbReference>
<proteinExistence type="inferred from homology"/>
<dbReference type="EMBL" id="BNAV01000004">
    <property type="protein sequence ID" value="GHF56000.1"/>
    <property type="molecule type" value="Genomic_DNA"/>
</dbReference>
<accession>A0A8H9IUS6</accession>
<gene>
    <name evidence="4" type="ORF">GCM10017566_31380</name>
</gene>
<keyword evidence="5" id="KW-1185">Reference proteome</keyword>
<dbReference type="SUPFAM" id="SSF53474">
    <property type="entry name" value="alpha/beta-Hydrolases"/>
    <property type="match status" value="1"/>
</dbReference>
<dbReference type="InterPro" id="IPR029058">
    <property type="entry name" value="AB_hydrolase_fold"/>
</dbReference>
<evidence type="ECO:0000313" key="4">
    <source>
        <dbReference type="EMBL" id="GHF56000.1"/>
    </source>
</evidence>
<feature type="domain" description="Xaa-Pro dipeptidyl-peptidase C-terminal" evidence="3">
    <location>
        <begin position="279"/>
        <end position="499"/>
    </location>
</feature>
<dbReference type="InterPro" id="IPR005674">
    <property type="entry name" value="CocE/Ser_esterase"/>
</dbReference>
<dbReference type="InterPro" id="IPR008979">
    <property type="entry name" value="Galactose-bd-like_sf"/>
</dbReference>
<dbReference type="Gene3D" id="2.60.120.260">
    <property type="entry name" value="Galactose-binding domain-like"/>
    <property type="match status" value="1"/>
</dbReference>
<dbReference type="InterPro" id="IPR050261">
    <property type="entry name" value="FrsA_esterase"/>
</dbReference>
<dbReference type="PANTHER" id="PTHR22946">
    <property type="entry name" value="DIENELACTONE HYDROLASE DOMAIN-CONTAINING PROTEIN-RELATED"/>
    <property type="match status" value="1"/>
</dbReference>
<evidence type="ECO:0000256" key="1">
    <source>
        <dbReference type="ARBA" id="ARBA00008645"/>
    </source>
</evidence>
<dbReference type="Proteomes" id="UP000658656">
    <property type="component" value="Unassembled WGS sequence"/>
</dbReference>
<protein>
    <submittedName>
        <fullName evidence="4">Peptidase S15</fullName>
    </submittedName>
</protein>
<reference evidence="4" key="1">
    <citation type="journal article" date="2014" name="Int. J. Syst. Evol. Microbiol.">
        <title>Complete genome sequence of Corynebacterium casei LMG S-19264T (=DSM 44701T), isolated from a smear-ripened cheese.</title>
        <authorList>
            <consortium name="US DOE Joint Genome Institute (JGI-PGF)"/>
            <person name="Walter F."/>
            <person name="Albersmeier A."/>
            <person name="Kalinowski J."/>
            <person name="Ruckert C."/>
        </authorList>
    </citation>
    <scope>NUCLEOTIDE SEQUENCE</scope>
    <source>
        <strain evidence="4">CGMCC 4.7679</strain>
    </source>
</reference>
<name>A0A8H9IUS6_9PSEU</name>
<keyword evidence="2" id="KW-0378">Hydrolase</keyword>
<evidence type="ECO:0000259" key="3">
    <source>
        <dbReference type="SMART" id="SM00939"/>
    </source>
</evidence>
<dbReference type="GO" id="GO:0008239">
    <property type="term" value="F:dipeptidyl-peptidase activity"/>
    <property type="evidence" value="ECO:0007669"/>
    <property type="project" value="InterPro"/>
</dbReference>
<dbReference type="RefSeq" id="WP_145935911.1">
    <property type="nucleotide sequence ID" value="NZ_BNAV01000004.1"/>
</dbReference>
<reference evidence="4" key="2">
    <citation type="submission" date="2020-09" db="EMBL/GenBank/DDBJ databases">
        <authorList>
            <person name="Sun Q."/>
            <person name="Zhou Y."/>
        </authorList>
    </citation>
    <scope>NUCLEOTIDE SEQUENCE</scope>
    <source>
        <strain evidence="4">CGMCC 4.7679</strain>
    </source>
</reference>
<dbReference type="InterPro" id="IPR000383">
    <property type="entry name" value="Xaa-Pro-like_dom"/>
</dbReference>
<organism evidence="4 5">
    <name type="scientific">Amycolatopsis bartoniae</name>
    <dbReference type="NCBI Taxonomy" id="941986"/>
    <lineage>
        <taxon>Bacteria</taxon>
        <taxon>Bacillati</taxon>
        <taxon>Actinomycetota</taxon>
        <taxon>Actinomycetes</taxon>
        <taxon>Pseudonocardiales</taxon>
        <taxon>Pseudonocardiaceae</taxon>
        <taxon>Amycolatopsis</taxon>
    </lineage>
</organism>
<dbReference type="AlphaFoldDB" id="A0A8H9IUS6"/>
<comment type="caution">
    <text evidence="4">The sequence shown here is derived from an EMBL/GenBank/DDBJ whole genome shotgun (WGS) entry which is preliminary data.</text>
</comment>
<dbReference type="Pfam" id="PF02129">
    <property type="entry name" value="Peptidase_S15"/>
    <property type="match status" value="1"/>
</dbReference>
<dbReference type="SUPFAM" id="SSF49785">
    <property type="entry name" value="Galactose-binding domain-like"/>
    <property type="match status" value="1"/>
</dbReference>
<evidence type="ECO:0000313" key="5">
    <source>
        <dbReference type="Proteomes" id="UP000658656"/>
    </source>
</evidence>
<comment type="similarity">
    <text evidence="1">Belongs to the AB hydrolase superfamily.</text>
</comment>
<dbReference type="Gene3D" id="3.40.50.1820">
    <property type="entry name" value="alpha/beta hydrolase"/>
    <property type="match status" value="2"/>
</dbReference>
<dbReference type="InterPro" id="IPR013736">
    <property type="entry name" value="Xaa-Pro_dipept_C"/>
</dbReference>
<dbReference type="SMART" id="SM00939">
    <property type="entry name" value="PepX_C"/>
    <property type="match status" value="1"/>
</dbReference>
<dbReference type="PANTHER" id="PTHR22946:SF9">
    <property type="entry name" value="POLYKETIDE TRANSFERASE AF380"/>
    <property type="match status" value="1"/>
</dbReference>
<dbReference type="OrthoDB" id="5240615at2"/>
<dbReference type="NCBIfam" id="TIGR00976">
    <property type="entry name" value="CocE_NonD"/>
    <property type="match status" value="1"/>
</dbReference>
<evidence type="ECO:0000256" key="2">
    <source>
        <dbReference type="ARBA" id="ARBA00022801"/>
    </source>
</evidence>
<dbReference type="GO" id="GO:0052689">
    <property type="term" value="F:carboxylic ester hydrolase activity"/>
    <property type="evidence" value="ECO:0007669"/>
    <property type="project" value="UniProtKB-ARBA"/>
</dbReference>
<sequence length="620" mass="67856">MLHEVEVRRDVRVPTPDPRVTLSADVYLPVGAGPVPALVSVYPYRKDMNAFGAKLRWFAERGYAGVLVDLRGTGSSDGVRRPEFDPAEGEDPVAAVEWAADQPWCDGSVGLWGASYGALLTMRAACRRPPQLKAIISMIGPLDPELDLVHPAGARGDLHPMAFRGTLMLLEQLMPPLVDTTSAAERQRWHRRLHDTEPIFDDFVRHGPGDPVWRERAVDPSVIDVPALCVGGWRDKNADAIPRAFEQFRGPKKLLMGPWMHTSPEDSPYESVDFPELALRWWDHWLKGVENGVLAEPPVTLYVQGERPGWRSYDSWPPATKELSLSTGTECALGDPALLPRREGAVIGEYRPDPTTGALSGQWGLAANGVGLPVDQHDDDVRALTATSAPLPDPLVVCGRAEVTVEVADPYVERLVVRLTDVDPDGRSFFLAAGVLCRGEGTRHRVTLWPIAHRVAAGHRLRVVVSDSDFPRLMPLPSPAVLRVTGIDVTVPAVPDDTGVPAILPLRERPESSATSRWEVTRDLVNDGVEVLIGGDSGVTRTSEGHRLETRSLTTAKVRRAAPAAVVVSRTSDATVRFTTGELVEVSATVRCTQTALWARGRVTVDGEVVTERHWHLLRL</sequence>